<keyword evidence="9 17" id="KW-0472">Membrane</keyword>
<dbReference type="OrthoDB" id="2129233at2759"/>
<dbReference type="AlphaFoldDB" id="A0A2G8JM86"/>
<feature type="non-terminal residue" evidence="19">
    <location>
        <position position="1"/>
    </location>
</feature>
<dbReference type="Pfam" id="PF22572">
    <property type="entry name" value="GPR158_179_EC"/>
    <property type="match status" value="1"/>
</dbReference>
<keyword evidence="5" id="KW-0732">Signal</keyword>
<feature type="transmembrane region" description="Helical" evidence="17">
    <location>
        <begin position="184"/>
        <end position="211"/>
    </location>
</feature>
<evidence type="ECO:0000256" key="10">
    <source>
        <dbReference type="ARBA" id="ARBA00023157"/>
    </source>
</evidence>
<dbReference type="Gene3D" id="3.30.450.20">
    <property type="entry name" value="PAS domain"/>
    <property type="match status" value="1"/>
</dbReference>
<dbReference type="Proteomes" id="UP000230750">
    <property type="component" value="Unassembled WGS sequence"/>
</dbReference>
<comment type="caution">
    <text evidence="19">The sequence shown here is derived from an EMBL/GenBank/DDBJ whole genome shotgun (WGS) entry which is preliminary data.</text>
</comment>
<dbReference type="GO" id="GO:0004930">
    <property type="term" value="F:G protein-coupled receptor activity"/>
    <property type="evidence" value="ECO:0007669"/>
    <property type="project" value="UniProtKB-KW"/>
</dbReference>
<evidence type="ECO:0000256" key="13">
    <source>
        <dbReference type="ARBA" id="ARBA00023224"/>
    </source>
</evidence>
<dbReference type="GO" id="GO:0043005">
    <property type="term" value="C:neuron projection"/>
    <property type="evidence" value="ECO:0007669"/>
    <property type="project" value="UniProtKB-SubCell"/>
</dbReference>
<feature type="domain" description="G-protein coupled receptors family 3 profile" evidence="18">
    <location>
        <begin position="186"/>
        <end position="433"/>
    </location>
</feature>
<evidence type="ECO:0000256" key="1">
    <source>
        <dbReference type="ARBA" id="ARBA00004487"/>
    </source>
</evidence>
<organism evidence="19 20">
    <name type="scientific">Stichopus japonicus</name>
    <name type="common">Sea cucumber</name>
    <dbReference type="NCBI Taxonomy" id="307972"/>
    <lineage>
        <taxon>Eukaryota</taxon>
        <taxon>Metazoa</taxon>
        <taxon>Echinodermata</taxon>
        <taxon>Eleutherozoa</taxon>
        <taxon>Echinozoa</taxon>
        <taxon>Holothuroidea</taxon>
        <taxon>Aspidochirotacea</taxon>
        <taxon>Aspidochirotida</taxon>
        <taxon>Stichopodidae</taxon>
        <taxon>Apostichopus</taxon>
    </lineage>
</organism>
<proteinExistence type="inferred from homology"/>
<comment type="similarity">
    <text evidence="2">Belongs to the G-protein coupled receptor 3 family.</text>
</comment>
<accession>A0A2G8JM86</accession>
<dbReference type="Pfam" id="PF00003">
    <property type="entry name" value="7tm_3"/>
    <property type="match status" value="1"/>
</dbReference>
<evidence type="ECO:0000256" key="5">
    <source>
        <dbReference type="ARBA" id="ARBA00022729"/>
    </source>
</evidence>
<evidence type="ECO:0000259" key="18">
    <source>
        <dbReference type="PROSITE" id="PS50259"/>
    </source>
</evidence>
<evidence type="ECO:0000256" key="11">
    <source>
        <dbReference type="ARBA" id="ARBA00023170"/>
    </source>
</evidence>
<feature type="transmembrane region" description="Helical" evidence="17">
    <location>
        <begin position="374"/>
        <end position="395"/>
    </location>
</feature>
<evidence type="ECO:0000256" key="15">
    <source>
        <dbReference type="ARBA" id="ARBA00023273"/>
    </source>
</evidence>
<dbReference type="PANTHER" id="PTHR32546:SF29">
    <property type="entry name" value="G-PROTEIN COUPLED RECEPTORS FAMILY 3 PROFILE DOMAIN-CONTAINING PROTEIN"/>
    <property type="match status" value="1"/>
</dbReference>
<dbReference type="PRINTS" id="PR00248">
    <property type="entry name" value="GPCRMGR"/>
</dbReference>
<evidence type="ECO:0000256" key="14">
    <source>
        <dbReference type="ARBA" id="ARBA00023257"/>
    </source>
</evidence>
<keyword evidence="12" id="KW-0325">Glycoprotein</keyword>
<dbReference type="PANTHER" id="PTHR32546">
    <property type="entry name" value="G-PROTEIN COUPLED RECEPTOR 158-RELATED"/>
    <property type="match status" value="1"/>
</dbReference>
<comment type="subcellular location">
    <subcellularLocation>
        <location evidence="1">Cell projection</location>
        <location evidence="1">Neuron projection</location>
    </subcellularLocation>
    <subcellularLocation>
        <location evidence="16">Postsynaptic cell membrane</location>
        <topology evidence="16">Multi-pass membrane protein</topology>
    </subcellularLocation>
</comment>
<evidence type="ECO:0000256" key="12">
    <source>
        <dbReference type="ARBA" id="ARBA00023180"/>
    </source>
</evidence>
<name>A0A2G8JM86_STIJA</name>
<keyword evidence="20" id="KW-1185">Reference proteome</keyword>
<evidence type="ECO:0000256" key="7">
    <source>
        <dbReference type="ARBA" id="ARBA00023018"/>
    </source>
</evidence>
<evidence type="ECO:0000256" key="8">
    <source>
        <dbReference type="ARBA" id="ARBA00023040"/>
    </source>
</evidence>
<evidence type="ECO:0000313" key="20">
    <source>
        <dbReference type="Proteomes" id="UP000230750"/>
    </source>
</evidence>
<gene>
    <name evidence="19" type="ORF">BSL78_26265</name>
</gene>
<protein>
    <recommendedName>
        <fullName evidence="18">G-protein coupled receptors family 3 profile domain-containing protein</fullName>
    </recommendedName>
</protein>
<keyword evidence="11" id="KW-0675">Receptor</keyword>
<dbReference type="STRING" id="307972.A0A2G8JM86"/>
<evidence type="ECO:0000256" key="6">
    <source>
        <dbReference type="ARBA" id="ARBA00022989"/>
    </source>
</evidence>
<keyword evidence="14" id="KW-0628">Postsynaptic cell membrane</keyword>
<dbReference type="GO" id="GO:0045211">
    <property type="term" value="C:postsynaptic membrane"/>
    <property type="evidence" value="ECO:0007669"/>
    <property type="project" value="UniProtKB-SubCell"/>
</dbReference>
<feature type="transmembrane region" description="Helical" evidence="17">
    <location>
        <begin position="295"/>
        <end position="316"/>
    </location>
</feature>
<evidence type="ECO:0000313" key="19">
    <source>
        <dbReference type="EMBL" id="PIK36901.1"/>
    </source>
</evidence>
<dbReference type="InterPro" id="IPR043458">
    <property type="entry name" value="GPR158/179"/>
</dbReference>
<keyword evidence="6 17" id="KW-1133">Transmembrane helix</keyword>
<keyword evidence="13" id="KW-0807">Transducer</keyword>
<reference evidence="19 20" key="1">
    <citation type="journal article" date="2017" name="PLoS Biol.">
        <title>The sea cucumber genome provides insights into morphological evolution and visceral regeneration.</title>
        <authorList>
            <person name="Zhang X."/>
            <person name="Sun L."/>
            <person name="Yuan J."/>
            <person name="Sun Y."/>
            <person name="Gao Y."/>
            <person name="Zhang L."/>
            <person name="Li S."/>
            <person name="Dai H."/>
            <person name="Hamel J.F."/>
            <person name="Liu C."/>
            <person name="Yu Y."/>
            <person name="Liu S."/>
            <person name="Lin W."/>
            <person name="Guo K."/>
            <person name="Jin S."/>
            <person name="Xu P."/>
            <person name="Storey K.B."/>
            <person name="Huan P."/>
            <person name="Zhang T."/>
            <person name="Zhou Y."/>
            <person name="Zhang J."/>
            <person name="Lin C."/>
            <person name="Li X."/>
            <person name="Xing L."/>
            <person name="Huo D."/>
            <person name="Sun M."/>
            <person name="Wang L."/>
            <person name="Mercier A."/>
            <person name="Li F."/>
            <person name="Yang H."/>
            <person name="Xiang J."/>
        </authorList>
    </citation>
    <scope>NUCLEOTIDE SEQUENCE [LARGE SCALE GENOMIC DNA]</scope>
    <source>
        <strain evidence="19">Shaxun</strain>
        <tissue evidence="19">Muscle</tissue>
    </source>
</reference>
<evidence type="ECO:0000256" key="17">
    <source>
        <dbReference type="SAM" id="Phobius"/>
    </source>
</evidence>
<dbReference type="PROSITE" id="PS50259">
    <property type="entry name" value="G_PROTEIN_RECEP_F3_4"/>
    <property type="match status" value="1"/>
</dbReference>
<evidence type="ECO:0000256" key="3">
    <source>
        <dbReference type="ARBA" id="ARBA00022475"/>
    </source>
</evidence>
<evidence type="ECO:0000256" key="2">
    <source>
        <dbReference type="ARBA" id="ARBA00007242"/>
    </source>
</evidence>
<keyword evidence="7" id="KW-0770">Synapse</keyword>
<feature type="transmembrane region" description="Helical" evidence="17">
    <location>
        <begin position="342"/>
        <end position="362"/>
    </location>
</feature>
<keyword evidence="15" id="KW-0966">Cell projection</keyword>
<feature type="transmembrane region" description="Helical" evidence="17">
    <location>
        <begin position="223"/>
        <end position="244"/>
    </location>
</feature>
<keyword evidence="10" id="KW-1015">Disulfide bond</keyword>
<evidence type="ECO:0000256" key="9">
    <source>
        <dbReference type="ARBA" id="ARBA00023136"/>
    </source>
</evidence>
<sequence length="560" mass="63301">TYTYRESSKEIDANSLLVTYEDGHWSVPYFDCGGGDIWMMTYSVPFLGSTSNGSYFFKGTSGIDIDLRGIDINQCPTENGTEEDVENIFANSSRCENISQKCIPLHGRGFSRGSYKCVCRDGFYFPNISVPKDLRYYNGTDIEAEFYKDIAGIENSYKDMRCLPCGNGCTVCEDGRSCMFEHNWVLRTTLLVIQCMVTICLLPLMLFTVYFREVKVVKAASPVLLRIIILGGFLLYCPVLVSYSKPTNISCAAMQWFKEIGFATMFGALLLKTWRISVVFRVRSAARVRITDVDLIKRLGLIISGFALYLIIRMAVSRPKVKLGESITKLKTSQCHYDWWDYAANIAELLLLLWGVRLCYVVRKAPSEFNESRFISWAIYNETLITLFHTIAIIFLQDLANPDVLYLIWFLFSQLTTTIVLALLFGSKIHLVLQGKGDKTDHRVMGGTSVGFRQRTWDREANSTSSQGLMTFEGKNLNQLDMQEELRRLYTQLELLKTKNMVAGNPHLSKKLTAMAEAARATEKILMDSETSTSTCPLETTYMLNGSGRITKVANGGDWT</sequence>
<dbReference type="InterPro" id="IPR054714">
    <property type="entry name" value="GPR158_179_extracellular"/>
</dbReference>
<dbReference type="InterPro" id="IPR000337">
    <property type="entry name" value="GPCR_3"/>
</dbReference>
<dbReference type="CDD" id="cd15293">
    <property type="entry name" value="7tmC_GPR158-like"/>
    <property type="match status" value="1"/>
</dbReference>
<keyword evidence="3" id="KW-1003">Cell membrane</keyword>
<feature type="transmembrane region" description="Helical" evidence="17">
    <location>
        <begin position="256"/>
        <end position="274"/>
    </location>
</feature>
<evidence type="ECO:0000256" key="4">
    <source>
        <dbReference type="ARBA" id="ARBA00022692"/>
    </source>
</evidence>
<keyword evidence="8" id="KW-0297">G-protein coupled receptor</keyword>
<feature type="transmembrane region" description="Helical" evidence="17">
    <location>
        <begin position="407"/>
        <end position="426"/>
    </location>
</feature>
<dbReference type="InterPro" id="IPR017978">
    <property type="entry name" value="GPCR_3_C"/>
</dbReference>
<dbReference type="EMBL" id="MRZV01001597">
    <property type="protein sequence ID" value="PIK36901.1"/>
    <property type="molecule type" value="Genomic_DNA"/>
</dbReference>
<keyword evidence="4 17" id="KW-0812">Transmembrane</keyword>
<evidence type="ECO:0000256" key="16">
    <source>
        <dbReference type="ARBA" id="ARBA00034104"/>
    </source>
</evidence>